<reference evidence="2" key="2">
    <citation type="journal article" date="2016" name="Sci. Rep.">
        <title>Dictyocaulus viviparus genome, variome and transcriptome elucidate lungworm biology and support future intervention.</title>
        <authorList>
            <person name="McNulty S.N."/>
            <person name="Strube C."/>
            <person name="Rosa B.A."/>
            <person name="Martin J.C."/>
            <person name="Tyagi R."/>
            <person name="Choi Y.J."/>
            <person name="Wang Q."/>
            <person name="Hallsworth Pepin K."/>
            <person name="Zhang X."/>
            <person name="Ozersky P."/>
            <person name="Wilson R.K."/>
            <person name="Sternberg P.W."/>
            <person name="Gasser R.B."/>
            <person name="Mitreva M."/>
        </authorList>
    </citation>
    <scope>NUCLEOTIDE SEQUENCE [LARGE SCALE GENOMIC DNA]</scope>
    <source>
        <strain evidence="2">HannoverDv2000</strain>
    </source>
</reference>
<sequence>MSRVISSIMVYMKDPKSGSTTSPQLLKVFRPDIKKSSLNVTSEKEKTEACLMTNVEISMKAKMSL</sequence>
<gene>
    <name evidence="1" type="ORF">DICVIV_00278</name>
</gene>
<reference evidence="1 2" key="1">
    <citation type="submission" date="2013-11" db="EMBL/GenBank/DDBJ databases">
        <title>Draft genome of the bovine lungworm Dictyocaulus viviparus.</title>
        <authorList>
            <person name="Mitreva M."/>
        </authorList>
    </citation>
    <scope>NUCLEOTIDE SEQUENCE [LARGE SCALE GENOMIC DNA]</scope>
    <source>
        <strain evidence="1 2">HannoverDv2000</strain>
    </source>
</reference>
<dbReference type="Proteomes" id="UP000053766">
    <property type="component" value="Unassembled WGS sequence"/>
</dbReference>
<dbReference type="AlphaFoldDB" id="A0A0D8Y9K8"/>
<evidence type="ECO:0000313" key="1">
    <source>
        <dbReference type="EMBL" id="KJH53533.1"/>
    </source>
</evidence>
<protein>
    <submittedName>
        <fullName evidence="1">Uncharacterized protein</fullName>
    </submittedName>
</protein>
<name>A0A0D8Y9K8_DICVI</name>
<organism evidence="1 2">
    <name type="scientific">Dictyocaulus viviparus</name>
    <name type="common">Bovine lungworm</name>
    <dbReference type="NCBI Taxonomy" id="29172"/>
    <lineage>
        <taxon>Eukaryota</taxon>
        <taxon>Metazoa</taxon>
        <taxon>Ecdysozoa</taxon>
        <taxon>Nematoda</taxon>
        <taxon>Chromadorea</taxon>
        <taxon>Rhabditida</taxon>
        <taxon>Rhabditina</taxon>
        <taxon>Rhabditomorpha</taxon>
        <taxon>Strongyloidea</taxon>
        <taxon>Metastrongylidae</taxon>
        <taxon>Dictyocaulus</taxon>
    </lineage>
</organism>
<dbReference type="EMBL" id="KN716151">
    <property type="protein sequence ID" value="KJH53533.1"/>
    <property type="molecule type" value="Genomic_DNA"/>
</dbReference>
<proteinExistence type="predicted"/>
<keyword evidence="2" id="KW-1185">Reference proteome</keyword>
<evidence type="ECO:0000313" key="2">
    <source>
        <dbReference type="Proteomes" id="UP000053766"/>
    </source>
</evidence>
<accession>A0A0D8Y9K8</accession>